<dbReference type="PROSITE" id="PS50943">
    <property type="entry name" value="HTH_CROC1"/>
    <property type="match status" value="1"/>
</dbReference>
<accession>A0A1G6Z8L1</accession>
<evidence type="ECO:0000313" key="2">
    <source>
        <dbReference type="Proteomes" id="UP000199494"/>
    </source>
</evidence>
<dbReference type="InterPro" id="IPR001387">
    <property type="entry name" value="Cro/C1-type_HTH"/>
</dbReference>
<dbReference type="CDD" id="cd00093">
    <property type="entry name" value="HTH_XRE"/>
    <property type="match status" value="1"/>
</dbReference>
<proteinExistence type="predicted"/>
<dbReference type="InterPro" id="IPR043917">
    <property type="entry name" value="DUF5753"/>
</dbReference>
<sequence length="246" mass="26257">MSASVGAARRLLARALLIAREDQDMTQVGPAARAGLSRGVLGHIERGRNLPSEDNIRALTTVYGVPERTELLLRLRDIVKARIDTNPNVTGPELADVADTAAAWHHAAAGIEIYAPGVPPAVAQQRIPDRTDVEITIVCHLSELRREPREALAALLTLADTPQATVQVVPDTAGPVPLLSAVTIWTFDPVWLHKGAMLIETGVGPGVMIDQNVEATTVAAHRDAFHATRALACDPAESRARIAELA</sequence>
<dbReference type="SMART" id="SM00530">
    <property type="entry name" value="HTH_XRE"/>
    <property type="match status" value="1"/>
</dbReference>
<name>A0A1G6Z8L1_9PSEU</name>
<dbReference type="Gene3D" id="1.10.260.40">
    <property type="entry name" value="lambda repressor-like DNA-binding domains"/>
    <property type="match status" value="1"/>
</dbReference>
<keyword evidence="2" id="KW-1185">Reference proteome</keyword>
<dbReference type="InterPro" id="IPR010982">
    <property type="entry name" value="Lambda_DNA-bd_dom_sf"/>
</dbReference>
<dbReference type="AlphaFoldDB" id="A0A1G6Z8L1"/>
<protein>
    <submittedName>
        <fullName evidence="1">Helix-turn-helix domain-containing protein</fullName>
    </submittedName>
</protein>
<gene>
    <name evidence="1" type="ORF">SAMN05421630_115156</name>
</gene>
<dbReference type="RefSeq" id="WP_110057731.1">
    <property type="nucleotide sequence ID" value="NZ_FMZE01000015.1"/>
</dbReference>
<evidence type="ECO:0000313" key="1">
    <source>
        <dbReference type="EMBL" id="SDD98337.1"/>
    </source>
</evidence>
<reference evidence="1 2" key="1">
    <citation type="submission" date="2016-10" db="EMBL/GenBank/DDBJ databases">
        <authorList>
            <person name="de Groot N.N."/>
        </authorList>
    </citation>
    <scope>NUCLEOTIDE SEQUENCE [LARGE SCALE GENOMIC DNA]</scope>
    <source>
        <strain evidence="1 2">CGMCC 4.5506</strain>
    </source>
</reference>
<dbReference type="Pfam" id="PF13560">
    <property type="entry name" value="HTH_31"/>
    <property type="match status" value="1"/>
</dbReference>
<dbReference type="EMBL" id="FMZE01000015">
    <property type="protein sequence ID" value="SDD98337.1"/>
    <property type="molecule type" value="Genomic_DNA"/>
</dbReference>
<dbReference type="SUPFAM" id="SSF47413">
    <property type="entry name" value="lambda repressor-like DNA-binding domains"/>
    <property type="match status" value="1"/>
</dbReference>
<dbReference type="Pfam" id="PF19054">
    <property type="entry name" value="DUF5753"/>
    <property type="match status" value="1"/>
</dbReference>
<organism evidence="1 2">
    <name type="scientific">Prauserella marina</name>
    <dbReference type="NCBI Taxonomy" id="530584"/>
    <lineage>
        <taxon>Bacteria</taxon>
        <taxon>Bacillati</taxon>
        <taxon>Actinomycetota</taxon>
        <taxon>Actinomycetes</taxon>
        <taxon>Pseudonocardiales</taxon>
        <taxon>Pseudonocardiaceae</taxon>
        <taxon>Prauserella</taxon>
    </lineage>
</organism>
<dbReference type="Proteomes" id="UP000199494">
    <property type="component" value="Unassembled WGS sequence"/>
</dbReference>
<dbReference type="GO" id="GO:0003677">
    <property type="term" value="F:DNA binding"/>
    <property type="evidence" value="ECO:0007669"/>
    <property type="project" value="InterPro"/>
</dbReference>